<evidence type="ECO:0000256" key="4">
    <source>
        <dbReference type="ARBA" id="ARBA00022840"/>
    </source>
</evidence>
<gene>
    <name evidence="7" type="ORF">NWI01_29300</name>
</gene>
<reference evidence="7 8" key="1">
    <citation type="submission" date="2019-06" db="EMBL/GenBank/DDBJ databases">
        <title>Whole genome shotgun sequence of Nitrobacter winogradskyi NBRC 14297.</title>
        <authorList>
            <person name="Hosoyama A."/>
            <person name="Uohara A."/>
            <person name="Ohji S."/>
            <person name="Ichikawa N."/>
        </authorList>
    </citation>
    <scope>NUCLEOTIDE SEQUENCE [LARGE SCALE GENOMIC DNA]</scope>
    <source>
        <strain evidence="7 8">NBRC 14297</strain>
    </source>
</reference>
<dbReference type="RefSeq" id="WP_141384806.1">
    <property type="nucleotide sequence ID" value="NZ_BJNF01000087.1"/>
</dbReference>
<dbReference type="InterPro" id="IPR050166">
    <property type="entry name" value="ABC_transporter_ATP-bind"/>
</dbReference>
<evidence type="ECO:0000256" key="1">
    <source>
        <dbReference type="ARBA" id="ARBA00005417"/>
    </source>
</evidence>
<protein>
    <submittedName>
        <fullName evidence="7">ABC transporter ATP-binding protein</fullName>
    </submittedName>
</protein>
<comment type="similarity">
    <text evidence="1">Belongs to the ABC transporter superfamily.</text>
</comment>
<dbReference type="AlphaFoldDB" id="A0A4Y3WEU1"/>
<dbReference type="GO" id="GO:0016887">
    <property type="term" value="F:ATP hydrolysis activity"/>
    <property type="evidence" value="ECO:0007669"/>
    <property type="project" value="InterPro"/>
</dbReference>
<feature type="domain" description="ABC transporter" evidence="6">
    <location>
        <begin position="22"/>
        <end position="253"/>
    </location>
</feature>
<dbReference type="InterPro" id="IPR027417">
    <property type="entry name" value="P-loop_NTPase"/>
</dbReference>
<organism evidence="7 8">
    <name type="scientific">Nitrobacter winogradskyi</name>
    <name type="common">Nitrobacter agilis</name>
    <dbReference type="NCBI Taxonomy" id="913"/>
    <lineage>
        <taxon>Bacteria</taxon>
        <taxon>Pseudomonadati</taxon>
        <taxon>Pseudomonadota</taxon>
        <taxon>Alphaproteobacteria</taxon>
        <taxon>Hyphomicrobiales</taxon>
        <taxon>Nitrobacteraceae</taxon>
        <taxon>Nitrobacter</taxon>
    </lineage>
</organism>
<proteinExistence type="inferred from homology"/>
<keyword evidence="4 7" id="KW-0067">ATP-binding</keyword>
<accession>A0A4Y3WEU1</accession>
<name>A0A4Y3WEU1_NITWI</name>
<comment type="caution">
    <text evidence="7">The sequence shown here is derived from an EMBL/GenBank/DDBJ whole genome shotgun (WGS) entry which is preliminary data.</text>
</comment>
<dbReference type="CDD" id="cd03293">
    <property type="entry name" value="ABC_NrtD_SsuB_transporters"/>
    <property type="match status" value="1"/>
</dbReference>
<evidence type="ECO:0000313" key="7">
    <source>
        <dbReference type="EMBL" id="GEC17038.1"/>
    </source>
</evidence>
<dbReference type="OrthoDB" id="9807242at2"/>
<dbReference type="InterPro" id="IPR003593">
    <property type="entry name" value="AAA+_ATPase"/>
</dbReference>
<sequence>MNRTLAQPAKAGISRSAQTGHIVLDRVTVRFGEDVRGRRAIFDTSLEIRPREFVCLLGPSGCGKSTLLNCIAGYIRPSSGKVRVDGRIVERPGPERGMVFQQYSLFPWKTVRDNIAFGPLRAGRKRADALAIADHFLEMIGLSGFSKRYPAELSGGMQQRVGIARALANYPSVLLMDEPFGALDAQTRAMMQESLLRIWSEVETTVVFVTHDVDEAIFLADRIVVMSAGPGRIIADQDVPLLRPRSPDILTDGTFIRIKKSCLAKIRAESLKAFQQQNR</sequence>
<dbReference type="SMART" id="SM00382">
    <property type="entry name" value="AAA"/>
    <property type="match status" value="1"/>
</dbReference>
<comment type="function">
    <text evidence="5">Involved in beta-(1--&gt;2)glucan export. Transmembrane domains (TMD) form a pore in the inner membrane and the ATP-binding domain (NBD) is responsible for energy generation.</text>
</comment>
<dbReference type="Pfam" id="PF00005">
    <property type="entry name" value="ABC_tran"/>
    <property type="match status" value="1"/>
</dbReference>
<dbReference type="PROSITE" id="PS00211">
    <property type="entry name" value="ABC_TRANSPORTER_1"/>
    <property type="match status" value="1"/>
</dbReference>
<dbReference type="PANTHER" id="PTHR42788">
    <property type="entry name" value="TAURINE IMPORT ATP-BINDING PROTEIN-RELATED"/>
    <property type="match status" value="1"/>
</dbReference>
<evidence type="ECO:0000256" key="5">
    <source>
        <dbReference type="ARBA" id="ARBA00024722"/>
    </source>
</evidence>
<dbReference type="SUPFAM" id="SSF52540">
    <property type="entry name" value="P-loop containing nucleoside triphosphate hydrolases"/>
    <property type="match status" value="1"/>
</dbReference>
<dbReference type="PANTHER" id="PTHR42788:SF13">
    <property type="entry name" value="ALIPHATIC SULFONATES IMPORT ATP-BINDING PROTEIN SSUB"/>
    <property type="match status" value="1"/>
</dbReference>
<dbReference type="InterPro" id="IPR003439">
    <property type="entry name" value="ABC_transporter-like_ATP-bd"/>
</dbReference>
<dbReference type="GO" id="GO:0005524">
    <property type="term" value="F:ATP binding"/>
    <property type="evidence" value="ECO:0007669"/>
    <property type="project" value="UniProtKB-KW"/>
</dbReference>
<evidence type="ECO:0000256" key="2">
    <source>
        <dbReference type="ARBA" id="ARBA00022448"/>
    </source>
</evidence>
<dbReference type="PROSITE" id="PS50893">
    <property type="entry name" value="ABC_TRANSPORTER_2"/>
    <property type="match status" value="1"/>
</dbReference>
<keyword evidence="3" id="KW-0547">Nucleotide-binding</keyword>
<evidence type="ECO:0000256" key="3">
    <source>
        <dbReference type="ARBA" id="ARBA00022741"/>
    </source>
</evidence>
<evidence type="ECO:0000259" key="6">
    <source>
        <dbReference type="PROSITE" id="PS50893"/>
    </source>
</evidence>
<dbReference type="EMBL" id="BJNF01000087">
    <property type="protein sequence ID" value="GEC17038.1"/>
    <property type="molecule type" value="Genomic_DNA"/>
</dbReference>
<evidence type="ECO:0000313" key="8">
    <source>
        <dbReference type="Proteomes" id="UP000318825"/>
    </source>
</evidence>
<dbReference type="Gene3D" id="3.40.50.300">
    <property type="entry name" value="P-loop containing nucleotide triphosphate hydrolases"/>
    <property type="match status" value="1"/>
</dbReference>
<dbReference type="Proteomes" id="UP000318825">
    <property type="component" value="Unassembled WGS sequence"/>
</dbReference>
<dbReference type="InterPro" id="IPR017871">
    <property type="entry name" value="ABC_transporter-like_CS"/>
</dbReference>
<keyword evidence="2" id="KW-0813">Transport</keyword>